<keyword evidence="2" id="KW-0645">Protease</keyword>
<dbReference type="RefSeq" id="WP_060814955.1">
    <property type="nucleotide sequence ID" value="NZ_JBHULA010000038.1"/>
</dbReference>
<dbReference type="PROSITE" id="PS51935">
    <property type="entry name" value="NLPC_P60"/>
    <property type="match status" value="1"/>
</dbReference>
<dbReference type="EC" id="3.4.-.-" evidence="6"/>
<organism evidence="6 7">
    <name type="scientific">Enterococcus gallinarum</name>
    <dbReference type="NCBI Taxonomy" id="1353"/>
    <lineage>
        <taxon>Bacteria</taxon>
        <taxon>Bacillati</taxon>
        <taxon>Bacillota</taxon>
        <taxon>Bacilli</taxon>
        <taxon>Lactobacillales</taxon>
        <taxon>Enterococcaceae</taxon>
        <taxon>Enterococcus</taxon>
    </lineage>
</organism>
<gene>
    <name evidence="6" type="primary">ykfC</name>
    <name evidence="6" type="ORF">NCTC12360_01487</name>
</gene>
<dbReference type="InterPro" id="IPR038765">
    <property type="entry name" value="Papain-like_cys_pep_sf"/>
</dbReference>
<evidence type="ECO:0000259" key="5">
    <source>
        <dbReference type="PROSITE" id="PS51935"/>
    </source>
</evidence>
<keyword evidence="4" id="KW-0788">Thiol protease</keyword>
<keyword evidence="3 6" id="KW-0378">Hydrolase</keyword>
<dbReference type="OrthoDB" id="1654978at2"/>
<proteinExistence type="inferred from homology"/>
<evidence type="ECO:0000256" key="3">
    <source>
        <dbReference type="ARBA" id="ARBA00022801"/>
    </source>
</evidence>
<protein>
    <submittedName>
        <fullName evidence="6">N-acetylmuramoyl-L-alanine amidase</fullName>
        <ecNumber evidence="6">3.4.-.-</ecNumber>
    </submittedName>
</protein>
<accession>A0A376GWV9</accession>
<dbReference type="Pfam" id="PF00877">
    <property type="entry name" value="NLPC_P60"/>
    <property type="match status" value="1"/>
</dbReference>
<sequence length="295" mass="32831">MKKAVQAAMTFLWKQPQQNAVLTKINAQPLEAVHSFLSAADAMTLYEEDLVDSEILYGTVVEVVQEKAEWAEIFVLDQASNKNPRGYPGYVPSNVLTVIDEKYGLGKGNQKVAVIKPTAVLQFKDYQRILSFGTLLDWLSEDAEWYHVMTPEGPAEISKTQAQRIDQGNSTTPRQLIEMAEQFLDLPYVWGGISSSGFDCSGFMYSLHRVNGILIPRDTIEQAQAGVQRSYEQAQSGDLLLFAYEEGKGKVHHVGLYLGADEMIHSQTPGSKVMKTKITGSAYEPELAVVTRYID</sequence>
<feature type="domain" description="NlpC/P60" evidence="5">
    <location>
        <begin position="170"/>
        <end position="295"/>
    </location>
</feature>
<dbReference type="Proteomes" id="UP000254807">
    <property type="component" value="Unassembled WGS sequence"/>
</dbReference>
<name>A0A376GWV9_ENTGA</name>
<evidence type="ECO:0000256" key="2">
    <source>
        <dbReference type="ARBA" id="ARBA00022670"/>
    </source>
</evidence>
<dbReference type="GO" id="GO:0008234">
    <property type="term" value="F:cysteine-type peptidase activity"/>
    <property type="evidence" value="ECO:0007669"/>
    <property type="project" value="UniProtKB-KW"/>
</dbReference>
<dbReference type="GO" id="GO:0006508">
    <property type="term" value="P:proteolysis"/>
    <property type="evidence" value="ECO:0007669"/>
    <property type="project" value="UniProtKB-KW"/>
</dbReference>
<dbReference type="InterPro" id="IPR000064">
    <property type="entry name" value="NLP_P60_dom"/>
</dbReference>
<dbReference type="PANTHER" id="PTHR47053">
    <property type="entry name" value="MUREIN DD-ENDOPEPTIDASE MEPH-RELATED"/>
    <property type="match status" value="1"/>
</dbReference>
<dbReference type="Gene3D" id="3.90.1720.10">
    <property type="entry name" value="endopeptidase domain like (from Nostoc punctiforme)"/>
    <property type="match status" value="1"/>
</dbReference>
<dbReference type="SUPFAM" id="SSF54001">
    <property type="entry name" value="Cysteine proteinases"/>
    <property type="match status" value="1"/>
</dbReference>
<dbReference type="PANTHER" id="PTHR47053:SF3">
    <property type="entry name" value="GAMMA-D-GLUTAMYL-L-LYSINE DIPEPTIDYL-PEPTIDASE"/>
    <property type="match status" value="1"/>
</dbReference>
<evidence type="ECO:0000256" key="1">
    <source>
        <dbReference type="ARBA" id="ARBA00007074"/>
    </source>
</evidence>
<dbReference type="EMBL" id="UFYW01000001">
    <property type="protein sequence ID" value="STD83027.1"/>
    <property type="molecule type" value="Genomic_DNA"/>
</dbReference>
<dbReference type="AlphaFoldDB" id="A0A376GWV9"/>
<evidence type="ECO:0000313" key="7">
    <source>
        <dbReference type="Proteomes" id="UP000254807"/>
    </source>
</evidence>
<keyword evidence="7" id="KW-1185">Reference proteome</keyword>
<reference evidence="6 7" key="1">
    <citation type="submission" date="2018-06" db="EMBL/GenBank/DDBJ databases">
        <authorList>
            <consortium name="Pathogen Informatics"/>
            <person name="Doyle S."/>
        </authorList>
    </citation>
    <scope>NUCLEOTIDE SEQUENCE [LARGE SCALE GENOMIC DNA]</scope>
    <source>
        <strain evidence="6 7">NCTC12360</strain>
    </source>
</reference>
<evidence type="ECO:0000313" key="6">
    <source>
        <dbReference type="EMBL" id="STD83027.1"/>
    </source>
</evidence>
<dbReference type="InterPro" id="IPR051202">
    <property type="entry name" value="Peptidase_C40"/>
</dbReference>
<comment type="similarity">
    <text evidence="1">Belongs to the peptidase C40 family.</text>
</comment>
<evidence type="ECO:0000256" key="4">
    <source>
        <dbReference type="ARBA" id="ARBA00022807"/>
    </source>
</evidence>